<keyword evidence="2" id="KW-1185">Reference proteome</keyword>
<protein>
    <submittedName>
        <fullName evidence="1">Maleate isomerase</fullName>
    </submittedName>
</protein>
<organism evidence="1 2">
    <name type="scientific">Chitinasiproducens palmae</name>
    <dbReference type="NCBI Taxonomy" id="1770053"/>
    <lineage>
        <taxon>Bacteria</taxon>
        <taxon>Pseudomonadati</taxon>
        <taxon>Pseudomonadota</taxon>
        <taxon>Betaproteobacteria</taxon>
        <taxon>Burkholderiales</taxon>
        <taxon>Burkholderiaceae</taxon>
        <taxon>Chitinasiproducens</taxon>
    </lineage>
</organism>
<dbReference type="OrthoDB" id="483160at2"/>
<dbReference type="STRING" id="1770053.SAMN05216551_112124"/>
<evidence type="ECO:0000313" key="2">
    <source>
        <dbReference type="Proteomes" id="UP000243719"/>
    </source>
</evidence>
<dbReference type="AlphaFoldDB" id="A0A1H2PTY9"/>
<dbReference type="Pfam" id="PF17645">
    <property type="entry name" value="Amdase"/>
    <property type="match status" value="1"/>
</dbReference>
<gene>
    <name evidence="1" type="ORF">SAMN05216551_112124</name>
</gene>
<evidence type="ECO:0000313" key="1">
    <source>
        <dbReference type="EMBL" id="SDV50608.1"/>
    </source>
</evidence>
<sequence length="267" mass="28520">MKQLRVGMVVPSLNTIAEDDFRRYCPGEVAYHVHRIRLRKEAGRVTTESLARAWLEAIEQSEYVADLLPDAVLFNCTGASVGYGDDCDALLAQRMEAQLGVPATNTMVAIKAALRAVSATRVLHVCPFTDTFSRIEHASLSRSGIDVANTVSLDFTDARVAARMTPDELASIVHARVNEQRSGAAAIGAVLLSCANVRAFEAVAPLEASLGVPVVTSNQAALWAVLALAGWRGSIRDAGRLFDVTLPAADAAQFSHSSQDRLLSCGS</sequence>
<dbReference type="PANTHER" id="PTHR40267">
    <property type="entry name" value="BLR3294 PROTEIN"/>
    <property type="match status" value="1"/>
</dbReference>
<name>A0A1H2PTY9_9BURK</name>
<dbReference type="Proteomes" id="UP000243719">
    <property type="component" value="Unassembled WGS sequence"/>
</dbReference>
<dbReference type="Gene3D" id="3.40.50.12500">
    <property type="match status" value="1"/>
</dbReference>
<dbReference type="PIRSF" id="PIRSF015736">
    <property type="entry name" value="MI"/>
    <property type="match status" value="1"/>
</dbReference>
<proteinExistence type="predicted"/>
<dbReference type="InterPro" id="IPR053714">
    <property type="entry name" value="Iso_Racemase_Enz_sf"/>
</dbReference>
<dbReference type="GO" id="GO:0016853">
    <property type="term" value="F:isomerase activity"/>
    <property type="evidence" value="ECO:0007669"/>
    <property type="project" value="UniProtKB-KW"/>
</dbReference>
<keyword evidence="1" id="KW-0413">Isomerase</keyword>
<dbReference type="InterPro" id="IPR026286">
    <property type="entry name" value="MaiA/AMDase"/>
</dbReference>
<dbReference type="EMBL" id="FNLO01000012">
    <property type="protein sequence ID" value="SDV50608.1"/>
    <property type="molecule type" value="Genomic_DNA"/>
</dbReference>
<dbReference type="RefSeq" id="WP_091911704.1">
    <property type="nucleotide sequence ID" value="NZ_FNLO01000012.1"/>
</dbReference>
<reference evidence="2" key="1">
    <citation type="submission" date="2016-09" db="EMBL/GenBank/DDBJ databases">
        <authorList>
            <person name="Varghese N."/>
            <person name="Submissions S."/>
        </authorList>
    </citation>
    <scope>NUCLEOTIDE SEQUENCE [LARGE SCALE GENOMIC DNA]</scope>
    <source>
        <strain evidence="2">JS23</strain>
    </source>
</reference>
<accession>A0A1H2PTY9</accession>
<dbReference type="PANTHER" id="PTHR40267:SF1">
    <property type="entry name" value="BLR3294 PROTEIN"/>
    <property type="match status" value="1"/>
</dbReference>